<keyword evidence="1" id="KW-1185">Reference proteome</keyword>
<proteinExistence type="predicted"/>
<sequence length="166" mass="18868">MRKAKRRSVIELRFLYGLPCNRPRDAELIRWDLVMYGTAAEVGPSGGIHSSMLAARSVSVGPTYWVFWLPVVLVEFQGEEERPLESPRLTGVHERGRMCLTHVRQNDSFSGPPQHSTITDHVRRDVSIAQCGLKYLLQHIACADEYNSVVLEFNVQESMSSPKREK</sequence>
<evidence type="ECO:0000313" key="1">
    <source>
        <dbReference type="Proteomes" id="UP000036681"/>
    </source>
</evidence>
<evidence type="ECO:0000313" key="2">
    <source>
        <dbReference type="WBParaSite" id="ALUE_0000823601-mRNA-1"/>
    </source>
</evidence>
<dbReference type="Proteomes" id="UP000036681">
    <property type="component" value="Unplaced"/>
</dbReference>
<dbReference type="WBParaSite" id="ALUE_0000823601-mRNA-1">
    <property type="protein sequence ID" value="ALUE_0000823601-mRNA-1"/>
    <property type="gene ID" value="ALUE_0000823601"/>
</dbReference>
<name>A0A9J2PF05_ASCLU</name>
<accession>A0A9J2PF05</accession>
<reference evidence="2" key="1">
    <citation type="submission" date="2023-03" db="UniProtKB">
        <authorList>
            <consortium name="WormBaseParasite"/>
        </authorList>
    </citation>
    <scope>IDENTIFICATION</scope>
</reference>
<dbReference type="AlphaFoldDB" id="A0A9J2PF05"/>
<organism evidence="1 2">
    <name type="scientific">Ascaris lumbricoides</name>
    <name type="common">Giant roundworm</name>
    <dbReference type="NCBI Taxonomy" id="6252"/>
    <lineage>
        <taxon>Eukaryota</taxon>
        <taxon>Metazoa</taxon>
        <taxon>Ecdysozoa</taxon>
        <taxon>Nematoda</taxon>
        <taxon>Chromadorea</taxon>
        <taxon>Rhabditida</taxon>
        <taxon>Spirurina</taxon>
        <taxon>Ascaridomorpha</taxon>
        <taxon>Ascaridoidea</taxon>
        <taxon>Ascarididae</taxon>
        <taxon>Ascaris</taxon>
    </lineage>
</organism>
<protein>
    <submittedName>
        <fullName evidence="2">Uncharacterized protein</fullName>
    </submittedName>
</protein>